<reference evidence="1 2" key="1">
    <citation type="submission" date="2018-02" db="EMBL/GenBank/DDBJ databases">
        <title>The draft genome of Sphingobacterium sp. 5JN-11.</title>
        <authorList>
            <person name="Liu L."/>
            <person name="Li L."/>
            <person name="Liang L."/>
            <person name="Zhang X."/>
            <person name="Wang T."/>
        </authorList>
    </citation>
    <scope>NUCLEOTIDE SEQUENCE [LARGE SCALE GENOMIC DNA]</scope>
    <source>
        <strain evidence="1 2">5JN-11</strain>
    </source>
</reference>
<evidence type="ECO:0000313" key="2">
    <source>
        <dbReference type="Proteomes" id="UP000239711"/>
    </source>
</evidence>
<accession>A0A2S9IWS2</accession>
<organism evidence="1 2">
    <name type="scientific">Sphingobacterium haloxyli</name>
    <dbReference type="NCBI Taxonomy" id="2100533"/>
    <lineage>
        <taxon>Bacteria</taxon>
        <taxon>Pseudomonadati</taxon>
        <taxon>Bacteroidota</taxon>
        <taxon>Sphingobacteriia</taxon>
        <taxon>Sphingobacteriales</taxon>
        <taxon>Sphingobacteriaceae</taxon>
        <taxon>Sphingobacterium</taxon>
    </lineage>
</organism>
<gene>
    <name evidence="1" type="ORF">C5745_18975</name>
</gene>
<dbReference type="Proteomes" id="UP000239711">
    <property type="component" value="Unassembled WGS sequence"/>
</dbReference>
<proteinExistence type="predicted"/>
<dbReference type="AlphaFoldDB" id="A0A2S9IWS2"/>
<sequence>MKTQKYPFTPAGVDEKVNDLYAQSSSTIEAEAVAVSSNFFGWTSDNFDLTSDQINYMESLGPAFATENGDDLAFAFRNRLGVTMTKGDVSIRTSKFIRKEKKVSTVSEPTQEEVISGEISYFVS</sequence>
<name>A0A2S9IWS2_9SPHI</name>
<keyword evidence="2" id="KW-1185">Reference proteome</keyword>
<evidence type="ECO:0000313" key="1">
    <source>
        <dbReference type="EMBL" id="PRD44986.1"/>
    </source>
</evidence>
<dbReference type="OrthoDB" id="710416at2"/>
<comment type="caution">
    <text evidence="1">The sequence shown here is derived from an EMBL/GenBank/DDBJ whole genome shotgun (WGS) entry which is preliminary data.</text>
</comment>
<protein>
    <submittedName>
        <fullName evidence="1">Uncharacterized protein</fullName>
    </submittedName>
</protein>
<dbReference type="RefSeq" id="WP_105718594.1">
    <property type="nucleotide sequence ID" value="NZ_PVBQ01000024.1"/>
</dbReference>
<dbReference type="EMBL" id="PVBQ01000024">
    <property type="protein sequence ID" value="PRD44986.1"/>
    <property type="molecule type" value="Genomic_DNA"/>
</dbReference>